<gene>
    <name evidence="3" type="ORF">NRE15_13800</name>
</gene>
<name>A0ABY5P5B6_9LACT</name>
<proteinExistence type="predicted"/>
<evidence type="ECO:0000256" key="1">
    <source>
        <dbReference type="ARBA" id="ARBA00022801"/>
    </source>
</evidence>
<evidence type="ECO:0000259" key="2">
    <source>
        <dbReference type="Pfam" id="PF00149"/>
    </source>
</evidence>
<dbReference type="InterPro" id="IPR041796">
    <property type="entry name" value="Mre11_N"/>
</dbReference>
<dbReference type="PANTHER" id="PTHR30337:SF7">
    <property type="entry name" value="PHOSPHOESTERASE"/>
    <property type="match status" value="1"/>
</dbReference>
<dbReference type="RefSeq" id="WP_313793442.1">
    <property type="nucleotide sequence ID" value="NZ_CP102453.1"/>
</dbReference>
<dbReference type="InterPro" id="IPR029052">
    <property type="entry name" value="Metallo-depent_PP-like"/>
</dbReference>
<protein>
    <submittedName>
        <fullName evidence="3">DNA repair exonuclease</fullName>
    </submittedName>
</protein>
<dbReference type="CDD" id="cd00840">
    <property type="entry name" value="MPP_Mre11_N"/>
    <property type="match status" value="1"/>
</dbReference>
<keyword evidence="4" id="KW-1185">Reference proteome</keyword>
<dbReference type="Gene3D" id="3.60.21.10">
    <property type="match status" value="1"/>
</dbReference>
<dbReference type="GO" id="GO:0004527">
    <property type="term" value="F:exonuclease activity"/>
    <property type="evidence" value="ECO:0007669"/>
    <property type="project" value="UniProtKB-KW"/>
</dbReference>
<organism evidence="3 4">
    <name type="scientific">Fundicoccus culcitae</name>
    <dbReference type="NCBI Taxonomy" id="2969821"/>
    <lineage>
        <taxon>Bacteria</taxon>
        <taxon>Bacillati</taxon>
        <taxon>Bacillota</taxon>
        <taxon>Bacilli</taxon>
        <taxon>Lactobacillales</taxon>
        <taxon>Aerococcaceae</taxon>
        <taxon>Fundicoccus</taxon>
    </lineage>
</organism>
<evidence type="ECO:0000313" key="3">
    <source>
        <dbReference type="EMBL" id="UUX33939.1"/>
    </source>
</evidence>
<dbReference type="InterPro" id="IPR014576">
    <property type="entry name" value="Pesterase_YhaO"/>
</dbReference>
<keyword evidence="1" id="KW-0378">Hydrolase</keyword>
<dbReference type="SUPFAM" id="SSF56300">
    <property type="entry name" value="Metallo-dependent phosphatases"/>
    <property type="match status" value="1"/>
</dbReference>
<keyword evidence="3" id="KW-0269">Exonuclease</keyword>
<accession>A0ABY5P5B6</accession>
<reference evidence="3 4" key="1">
    <citation type="submission" date="2022-08" db="EMBL/GenBank/DDBJ databases">
        <title>Aerococcaceae sp. nov isolated from spoiled eye mask.</title>
        <authorList>
            <person name="Zhou G."/>
            <person name="Xie X.-B."/>
            <person name="Shi Q.-S."/>
            <person name="Wang Y.-S."/>
            <person name="Wen X."/>
            <person name="Peng H."/>
            <person name="Yang X.-J."/>
            <person name="Tao H.-B."/>
            <person name="Huang X.-M."/>
        </authorList>
    </citation>
    <scope>NUCLEOTIDE SEQUENCE [LARGE SCALE GENOMIC DNA]</scope>
    <source>
        <strain evidence="4">DM20194951</strain>
    </source>
</reference>
<dbReference type="EMBL" id="CP102453">
    <property type="protein sequence ID" value="UUX33939.1"/>
    <property type="molecule type" value="Genomic_DNA"/>
</dbReference>
<evidence type="ECO:0000313" key="4">
    <source>
        <dbReference type="Proteomes" id="UP001315967"/>
    </source>
</evidence>
<dbReference type="InterPro" id="IPR004843">
    <property type="entry name" value="Calcineurin-like_PHP"/>
</dbReference>
<keyword evidence="3" id="KW-0540">Nuclease</keyword>
<dbReference type="PIRSF" id="PIRSF033091">
    <property type="entry name" value="Pesterase_YhaO"/>
    <property type="match status" value="1"/>
</dbReference>
<feature type="domain" description="Calcineurin-like phosphoesterase" evidence="2">
    <location>
        <begin position="3"/>
        <end position="202"/>
    </location>
</feature>
<sequence length="423" mass="48482">MAKILHVADLHLDSPFVGLDKQISHLQKPLIEAPYQAFSRCVSIAINQKVDVLIIVGDIYDSSKQTIYAQHFFAKQLERLDKVHIPVVLVNGNHDYIQNNQPILYPFDNVHQITTEEVTHVDITLKNQETIRFYGFSYNRRWIPERKIEQFPINPSETDYTVGMLHGDMASQSSKVGNYAPFTIQELSSKNYNYWALGHIHQSMTLSQNPLIQYSGTIQGRNRLETGDKGAFLIDLEKNQPAKSEFISLAKIVYENVTIDCQYQWQALDLVEKINEAVSNYRLETVPNQQSYLLNIILDNAQRLPIELQEQVESGELLTTVSDVTDDNLFVVVISIVLNKQMSLDAFQYDPKLNDSYKKAVQELETNQLYEDIMKDVFNHSVMRSRLTDLVEDADLKANIIKEAQELLIQSIGFDVEGVDHED</sequence>
<dbReference type="InterPro" id="IPR050535">
    <property type="entry name" value="DNA_Repair-Maintenance_Comp"/>
</dbReference>
<dbReference type="Proteomes" id="UP001315967">
    <property type="component" value="Chromosome"/>
</dbReference>
<dbReference type="PANTHER" id="PTHR30337">
    <property type="entry name" value="COMPONENT OF ATP-DEPENDENT DSDNA EXONUCLEASE"/>
    <property type="match status" value="1"/>
</dbReference>
<dbReference type="Pfam" id="PF00149">
    <property type="entry name" value="Metallophos"/>
    <property type="match status" value="1"/>
</dbReference>